<comment type="similarity">
    <text evidence="8">Belongs to the sodium:neurotransmitter symporter (SNF) (TC 2.A.22) family.</text>
</comment>
<feature type="transmembrane region" description="Helical" evidence="10">
    <location>
        <begin position="467"/>
        <end position="488"/>
    </location>
</feature>
<feature type="transmembrane region" description="Helical" evidence="10">
    <location>
        <begin position="617"/>
        <end position="642"/>
    </location>
</feature>
<dbReference type="SUPFAM" id="SSF161070">
    <property type="entry name" value="SNF-like"/>
    <property type="match status" value="1"/>
</dbReference>
<feature type="transmembrane region" description="Helical" evidence="10">
    <location>
        <begin position="408"/>
        <end position="433"/>
    </location>
</feature>
<dbReference type="InterPro" id="IPR037272">
    <property type="entry name" value="SNS_sf"/>
</dbReference>
<dbReference type="GO" id="GO:0016020">
    <property type="term" value="C:membrane"/>
    <property type="evidence" value="ECO:0007669"/>
    <property type="project" value="UniProtKB-SubCell"/>
</dbReference>
<protein>
    <recommendedName>
        <fullName evidence="8">Transporter</fullName>
    </recommendedName>
</protein>
<feature type="transmembrane region" description="Helical" evidence="10">
    <location>
        <begin position="328"/>
        <end position="359"/>
    </location>
</feature>
<evidence type="ECO:0000313" key="12">
    <source>
        <dbReference type="Proteomes" id="UP001634394"/>
    </source>
</evidence>
<evidence type="ECO:0000256" key="3">
    <source>
        <dbReference type="ARBA" id="ARBA00022692"/>
    </source>
</evidence>
<keyword evidence="6" id="KW-0479">Metal-binding</keyword>
<evidence type="ECO:0000256" key="9">
    <source>
        <dbReference type="SAM" id="MobiDB-lite"/>
    </source>
</evidence>
<keyword evidence="7" id="KW-1015">Disulfide bond</keyword>
<dbReference type="PANTHER" id="PTHR11616:SF313">
    <property type="entry name" value="TRANSPORTER"/>
    <property type="match status" value="1"/>
</dbReference>
<accession>A0ABD3TWT1</accession>
<evidence type="ECO:0000256" key="10">
    <source>
        <dbReference type="SAM" id="Phobius"/>
    </source>
</evidence>
<keyword evidence="4 10" id="KW-1133">Transmembrane helix</keyword>
<feature type="transmembrane region" description="Helical" evidence="10">
    <location>
        <begin position="297"/>
        <end position="316"/>
    </location>
</feature>
<feature type="binding site" evidence="6">
    <location>
        <position position="414"/>
    </location>
    <ligand>
        <name>Na(+)</name>
        <dbReference type="ChEBI" id="CHEBI:29101"/>
        <label>1</label>
    </ligand>
</feature>
<evidence type="ECO:0000256" key="4">
    <source>
        <dbReference type="ARBA" id="ARBA00022989"/>
    </source>
</evidence>
<dbReference type="InterPro" id="IPR000175">
    <property type="entry name" value="Na/ntran_symport"/>
</dbReference>
<feature type="transmembrane region" description="Helical" evidence="10">
    <location>
        <begin position="135"/>
        <end position="157"/>
    </location>
</feature>
<feature type="transmembrane region" description="Helical" evidence="10">
    <location>
        <begin position="379"/>
        <end position="396"/>
    </location>
</feature>
<feature type="transmembrane region" description="Helical" evidence="10">
    <location>
        <begin position="508"/>
        <end position="533"/>
    </location>
</feature>
<keyword evidence="8" id="KW-0769">Symport</keyword>
<evidence type="ECO:0000256" key="2">
    <source>
        <dbReference type="ARBA" id="ARBA00022448"/>
    </source>
</evidence>
<feature type="transmembrane region" description="Helical" evidence="10">
    <location>
        <begin position="178"/>
        <end position="207"/>
    </location>
</feature>
<name>A0ABD3TWT1_SINWO</name>
<feature type="binding site" evidence="6">
    <location>
        <position position="119"/>
    </location>
    <ligand>
        <name>Na(+)</name>
        <dbReference type="ChEBI" id="CHEBI:29101"/>
        <label>1</label>
    </ligand>
</feature>
<evidence type="ECO:0000256" key="5">
    <source>
        <dbReference type="ARBA" id="ARBA00023136"/>
    </source>
</evidence>
<feature type="binding site" evidence="6">
    <location>
        <position position="115"/>
    </location>
    <ligand>
        <name>Na(+)</name>
        <dbReference type="ChEBI" id="CHEBI:29101"/>
        <label>1</label>
    </ligand>
</feature>
<feature type="transmembrane region" description="Helical" evidence="10">
    <location>
        <begin position="539"/>
        <end position="562"/>
    </location>
</feature>
<dbReference type="PANTHER" id="PTHR11616">
    <property type="entry name" value="SODIUM/CHLORIDE DEPENDENT TRANSPORTER"/>
    <property type="match status" value="1"/>
</dbReference>
<feature type="compositionally biased region" description="Polar residues" evidence="9">
    <location>
        <begin position="35"/>
        <end position="47"/>
    </location>
</feature>
<evidence type="ECO:0000256" key="8">
    <source>
        <dbReference type="RuleBase" id="RU003732"/>
    </source>
</evidence>
<keyword evidence="6" id="KW-0915">Sodium</keyword>
<dbReference type="Proteomes" id="UP001634394">
    <property type="component" value="Unassembled WGS sequence"/>
</dbReference>
<dbReference type="EMBL" id="JBJQND010000017">
    <property type="protein sequence ID" value="KAL3841566.1"/>
    <property type="molecule type" value="Genomic_DNA"/>
</dbReference>
<evidence type="ECO:0000256" key="7">
    <source>
        <dbReference type="PIRSR" id="PIRSR600175-2"/>
    </source>
</evidence>
<gene>
    <name evidence="11" type="ORF">ACJMK2_019689</name>
</gene>
<feature type="compositionally biased region" description="Polar residues" evidence="9">
    <location>
        <begin position="1"/>
        <end position="17"/>
    </location>
</feature>
<comment type="subcellular location">
    <subcellularLocation>
        <location evidence="1">Membrane</location>
        <topology evidence="1">Multi-pass membrane protein</topology>
    </subcellularLocation>
</comment>
<evidence type="ECO:0000256" key="1">
    <source>
        <dbReference type="ARBA" id="ARBA00004141"/>
    </source>
</evidence>
<feature type="compositionally biased region" description="Polar residues" evidence="9">
    <location>
        <begin position="56"/>
        <end position="70"/>
    </location>
</feature>
<feature type="binding site" evidence="6">
    <location>
        <position position="112"/>
    </location>
    <ligand>
        <name>Na(+)</name>
        <dbReference type="ChEBI" id="CHEBI:29101"/>
        <label>1</label>
    </ligand>
</feature>
<evidence type="ECO:0000313" key="11">
    <source>
        <dbReference type="EMBL" id="KAL3841566.1"/>
    </source>
</evidence>
<keyword evidence="2 8" id="KW-0813">Transport</keyword>
<feature type="binding site" evidence="6">
    <location>
        <position position="483"/>
    </location>
    <ligand>
        <name>Na(+)</name>
        <dbReference type="ChEBI" id="CHEBI:29101"/>
        <label>1</label>
    </ligand>
</feature>
<keyword evidence="5 10" id="KW-0472">Membrane</keyword>
<feature type="region of interest" description="Disordered" evidence="9">
    <location>
        <begin position="1"/>
        <end position="70"/>
    </location>
</feature>
<comment type="caution">
    <text evidence="11">The sequence shown here is derived from an EMBL/GenBank/DDBJ whole genome shotgun (WGS) entry which is preliminary data.</text>
</comment>
<feature type="binding site" evidence="6">
    <location>
        <position position="479"/>
    </location>
    <ligand>
        <name>Na(+)</name>
        <dbReference type="ChEBI" id="CHEBI:29101"/>
        <label>1</label>
    </ligand>
</feature>
<evidence type="ECO:0000256" key="6">
    <source>
        <dbReference type="PIRSR" id="PIRSR600175-1"/>
    </source>
</evidence>
<dbReference type="Pfam" id="PF00209">
    <property type="entry name" value="SNF"/>
    <property type="match status" value="1"/>
</dbReference>
<dbReference type="PROSITE" id="PS50267">
    <property type="entry name" value="NA_NEUROTRAN_SYMP_3"/>
    <property type="match status" value="1"/>
</dbReference>
<dbReference type="PRINTS" id="PR00176">
    <property type="entry name" value="NANEUSMPORT"/>
</dbReference>
<keyword evidence="3 8" id="KW-0812">Transmembrane</keyword>
<feature type="disulfide bond" evidence="7">
    <location>
        <begin position="218"/>
        <end position="227"/>
    </location>
</feature>
<dbReference type="PROSITE" id="PS00610">
    <property type="entry name" value="NA_NEUROTRAN_SYMP_1"/>
    <property type="match status" value="1"/>
</dbReference>
<feature type="transmembrane region" description="Helical" evidence="10">
    <location>
        <begin position="583"/>
        <end position="605"/>
    </location>
</feature>
<dbReference type="AlphaFoldDB" id="A0ABD3TWT1"/>
<proteinExistence type="inferred from homology"/>
<feature type="compositionally biased region" description="Basic and acidic residues" evidence="9">
    <location>
        <begin position="21"/>
        <end position="34"/>
    </location>
</feature>
<keyword evidence="12" id="KW-1185">Reference proteome</keyword>
<sequence length="698" mass="78506">MKSATCNQGKMSGNIRYSRSRGTEKYHSEDESSRSPKQNWGVQFFKNQQQQHHHASSSYPNTSESENPNESLVQDVSSTAVLTPLDDDLVGHDEPDRGNWSGRFDFLMSLLGYSVGLGNVWRFPYLAYKNGGGAFVFPFVLMLFLLGIPLMFLELSFGQFAAMGPSVIFERFCPLFSGLGYGMIFISAAVSLYYTVLIGWCILYLILSFRAELLWERCHPEWASKTCYSYKDADECHTVNGSVYAFGQCHNATWADDHNITRYTDDSGINSKHAPAQDFFENGVLHMSDGMENMGEIQWQIALCLLAAWTLTFFALSKGVKSTGKVVYFTALFPYVVLFILFFRGVTLPGASAGIMYYITPRFEKLGQAQVWSDAAAQIFFALSPAWGGLITLASYNKFHNNCLKDTLIVAFGNILTSLFAGFVIFAIIGYLASELNMKVEDVVDEGAGLAFIVYPDVVTRLPISPLWSILFFVMMITLGMGSEFGLLEAVITAVQDTFPHLREKKTWVVLVVSIVGFLGGLAFTCRGGIYLLQLMDNYVSSWSVFVMAGLESVMFGWIYGADRYLQDVEQMIGPMSRWTKTAFSFFWKFLSPFTLLAVLVFNLIQYRPLTYESYVYPGWANAIGWILSLFPIVFISSISFMRIAKAPKEMSLIERVKYLLKPTPEWRPAHKIPKEDVTELEGGKEERTISNPNFTTV</sequence>
<reference evidence="11 12" key="1">
    <citation type="submission" date="2024-11" db="EMBL/GenBank/DDBJ databases">
        <title>Chromosome-level genome assembly of the freshwater bivalve Anodonta woodiana.</title>
        <authorList>
            <person name="Chen X."/>
        </authorList>
    </citation>
    <scope>NUCLEOTIDE SEQUENCE [LARGE SCALE GENOMIC DNA]</scope>
    <source>
        <strain evidence="11">MN2024</strain>
        <tissue evidence="11">Gills</tissue>
    </source>
</reference>
<dbReference type="GO" id="GO:0015293">
    <property type="term" value="F:symporter activity"/>
    <property type="evidence" value="ECO:0007669"/>
    <property type="project" value="UniProtKB-KW"/>
</dbReference>
<organism evidence="11 12">
    <name type="scientific">Sinanodonta woodiana</name>
    <name type="common">Chinese pond mussel</name>
    <name type="synonym">Anodonta woodiana</name>
    <dbReference type="NCBI Taxonomy" id="1069815"/>
    <lineage>
        <taxon>Eukaryota</taxon>
        <taxon>Metazoa</taxon>
        <taxon>Spiralia</taxon>
        <taxon>Lophotrochozoa</taxon>
        <taxon>Mollusca</taxon>
        <taxon>Bivalvia</taxon>
        <taxon>Autobranchia</taxon>
        <taxon>Heteroconchia</taxon>
        <taxon>Palaeoheterodonta</taxon>
        <taxon>Unionida</taxon>
        <taxon>Unionoidea</taxon>
        <taxon>Unionidae</taxon>
        <taxon>Unioninae</taxon>
        <taxon>Sinanodonta</taxon>
    </lineage>
</organism>